<feature type="transmembrane region" description="Helical" evidence="2">
    <location>
        <begin position="67"/>
        <end position="88"/>
    </location>
</feature>
<organism evidence="4 5">
    <name type="scientific">Dokdonia donghaensis DSW-1</name>
    <dbReference type="NCBI Taxonomy" id="1300343"/>
    <lineage>
        <taxon>Bacteria</taxon>
        <taxon>Pseudomonadati</taxon>
        <taxon>Bacteroidota</taxon>
        <taxon>Flavobacteriia</taxon>
        <taxon>Flavobacteriales</taxon>
        <taxon>Flavobacteriaceae</taxon>
        <taxon>Dokdonia</taxon>
    </lineage>
</organism>
<accession>A0A0A2H1R8</accession>
<dbReference type="EMBL" id="JSAQ01000001">
    <property type="protein sequence ID" value="KGO06605.1"/>
    <property type="molecule type" value="Genomic_DNA"/>
</dbReference>
<dbReference type="Pfam" id="PF13239">
    <property type="entry name" value="2TM"/>
    <property type="match status" value="1"/>
</dbReference>
<dbReference type="RefSeq" id="WP_035325720.1">
    <property type="nucleotide sequence ID" value="NZ_CP015125.1"/>
</dbReference>
<name>A0A0A2H1R8_9FLAO</name>
<dbReference type="PATRIC" id="fig|1300343.5.peg.258"/>
<reference evidence="4 5" key="1">
    <citation type="submission" date="2014-10" db="EMBL/GenBank/DDBJ databases">
        <title>Draft genome sequence of the proteorhodopsin-containing marine bacterium Dokdonia donghaensis.</title>
        <authorList>
            <person name="Gomez-Consarnau L."/>
            <person name="Gonzalez J.M."/>
            <person name="Riedel T."/>
            <person name="Jaenicke S."/>
            <person name="Wagner-Doebler I."/>
            <person name="Fuhrman J.A."/>
        </authorList>
    </citation>
    <scope>NUCLEOTIDE SEQUENCE [LARGE SCALE GENOMIC DNA]</scope>
    <source>
        <strain evidence="4 5">DSW-1</strain>
    </source>
</reference>
<evidence type="ECO:0000259" key="3">
    <source>
        <dbReference type="Pfam" id="PF13239"/>
    </source>
</evidence>
<dbReference type="AlphaFoldDB" id="A0A0A2H1R8"/>
<keyword evidence="2" id="KW-0812">Transmembrane</keyword>
<dbReference type="KEGG" id="ddo:I597_0254"/>
<gene>
    <name evidence="4" type="ORF">NV36_06960</name>
</gene>
<dbReference type="InterPro" id="IPR025698">
    <property type="entry name" value="2TM_dom"/>
</dbReference>
<keyword evidence="2" id="KW-1133">Transmembrane helix</keyword>
<evidence type="ECO:0000313" key="4">
    <source>
        <dbReference type="EMBL" id="KGO06605.1"/>
    </source>
</evidence>
<evidence type="ECO:0000256" key="2">
    <source>
        <dbReference type="SAM" id="Phobius"/>
    </source>
</evidence>
<keyword evidence="2" id="KW-0472">Membrane</keyword>
<comment type="caution">
    <text evidence="4">The sequence shown here is derived from an EMBL/GenBank/DDBJ whole genome shotgun (WGS) entry which is preliminary data.</text>
</comment>
<feature type="region of interest" description="Disordered" evidence="1">
    <location>
        <begin position="126"/>
        <end position="148"/>
    </location>
</feature>
<evidence type="ECO:0000256" key="1">
    <source>
        <dbReference type="SAM" id="MobiDB-lite"/>
    </source>
</evidence>
<dbReference type="Proteomes" id="UP000030140">
    <property type="component" value="Unassembled WGS sequence"/>
</dbReference>
<feature type="transmembrane region" description="Helical" evidence="2">
    <location>
        <begin position="33"/>
        <end position="55"/>
    </location>
</feature>
<dbReference type="OrthoDB" id="1443721at2"/>
<feature type="domain" description="2TM" evidence="3">
    <location>
        <begin position="22"/>
        <end position="106"/>
    </location>
</feature>
<protein>
    <recommendedName>
        <fullName evidence="3">2TM domain-containing protein</fullName>
    </recommendedName>
</protein>
<evidence type="ECO:0000313" key="5">
    <source>
        <dbReference type="Proteomes" id="UP000030140"/>
    </source>
</evidence>
<proteinExistence type="predicted"/>
<keyword evidence="5" id="KW-1185">Reference proteome</keyword>
<feature type="compositionally biased region" description="Polar residues" evidence="1">
    <location>
        <begin position="136"/>
        <end position="148"/>
    </location>
</feature>
<sequence length="148" mass="17223">MALFSKKTTTSIDPVQKELIENAQARVRQKKNLYRHFVAFLAGAILLIVINQVLNVGEEFKPFETPWFVWAILIWTFFFLIHLINVIVMSKFMNKEWEQKHLDRLVAKQKLRIAELEEGVQVSHPLPEKKSPILTDPNTSLDNQNTPL</sequence>